<comment type="similarity">
    <text evidence="1">Belongs to the ABC transporter superfamily.</text>
</comment>
<organism evidence="6 7">
    <name type="scientific">Lysinibacillus capsici</name>
    <dbReference type="NCBI Taxonomy" id="2115968"/>
    <lineage>
        <taxon>Bacteria</taxon>
        <taxon>Bacillati</taxon>
        <taxon>Bacillota</taxon>
        <taxon>Bacilli</taxon>
        <taxon>Bacillales</taxon>
        <taxon>Bacillaceae</taxon>
        <taxon>Lysinibacillus</taxon>
    </lineage>
</organism>
<evidence type="ECO:0000256" key="2">
    <source>
        <dbReference type="ARBA" id="ARBA00022448"/>
    </source>
</evidence>
<sequence>MNYRKGRYEVTVLIGRKIKKVYGKKSTAQEVLKGIDVEVNRGEFVGIMGPSGSGKTTLLNVLCSIDFATEGVIEINGHSLRGMKEKALANFRREQLGFIFQDYNLLDTLTVKENILLPLAISKLPKAVAESRVKELTSLLGITEILNKYPNEISGGQKQRTSAARALITNPSLVFADEPTGALDSKSATALLQNLQNINETKEATIMMVTHDAVAASFCTRVLFLKDGLIYSELYKGDKTRQAFFKEIMHTQSVLGGDGYES</sequence>
<reference evidence="6 7" key="1">
    <citation type="submission" date="2018-06" db="EMBL/GenBank/DDBJ databases">
        <authorList>
            <consortium name="Pathogen Informatics"/>
            <person name="Doyle S."/>
        </authorList>
    </citation>
    <scope>NUCLEOTIDE SEQUENCE [LARGE SCALE GENOMIC DNA]</scope>
    <source>
        <strain evidence="6 7">NCTC7582</strain>
    </source>
</reference>
<evidence type="ECO:0000256" key="3">
    <source>
        <dbReference type="ARBA" id="ARBA00022741"/>
    </source>
</evidence>
<dbReference type="CDD" id="cd03255">
    <property type="entry name" value="ABC_MJ0796_LolCDE_FtsE"/>
    <property type="match status" value="1"/>
</dbReference>
<accession>A0A2X0XFZ9</accession>
<dbReference type="PANTHER" id="PTHR42798">
    <property type="entry name" value="LIPOPROTEIN-RELEASING SYSTEM ATP-BINDING PROTEIN LOLD"/>
    <property type="match status" value="1"/>
</dbReference>
<protein>
    <submittedName>
        <fullName evidence="6">Bacitracin ABC efflux transporter ATP-binding protein</fullName>
        <ecNumber evidence="6">3.6.3.-</ecNumber>
    </submittedName>
</protein>
<keyword evidence="3" id="KW-0547">Nucleotide-binding</keyword>
<evidence type="ECO:0000256" key="1">
    <source>
        <dbReference type="ARBA" id="ARBA00005417"/>
    </source>
</evidence>
<dbReference type="GO" id="GO:0022857">
    <property type="term" value="F:transmembrane transporter activity"/>
    <property type="evidence" value="ECO:0007669"/>
    <property type="project" value="UniProtKB-ARBA"/>
</dbReference>
<feature type="domain" description="ABC transporter" evidence="5">
    <location>
        <begin position="16"/>
        <end position="252"/>
    </location>
</feature>
<dbReference type="GO" id="GO:0098796">
    <property type="term" value="C:membrane protein complex"/>
    <property type="evidence" value="ECO:0007669"/>
    <property type="project" value="UniProtKB-ARBA"/>
</dbReference>
<dbReference type="InterPro" id="IPR027417">
    <property type="entry name" value="P-loop_NTPase"/>
</dbReference>
<evidence type="ECO:0000313" key="6">
    <source>
        <dbReference type="EMBL" id="SPT97879.1"/>
    </source>
</evidence>
<dbReference type="EC" id="3.6.3.-" evidence="6"/>
<dbReference type="InterPro" id="IPR003439">
    <property type="entry name" value="ABC_transporter-like_ATP-bd"/>
</dbReference>
<dbReference type="GO" id="GO:0016887">
    <property type="term" value="F:ATP hydrolysis activity"/>
    <property type="evidence" value="ECO:0007669"/>
    <property type="project" value="InterPro"/>
</dbReference>
<dbReference type="GO" id="GO:0005524">
    <property type="term" value="F:ATP binding"/>
    <property type="evidence" value="ECO:0007669"/>
    <property type="project" value="UniProtKB-KW"/>
</dbReference>
<keyword evidence="2" id="KW-0813">Transport</keyword>
<keyword evidence="6" id="KW-0378">Hydrolase</keyword>
<dbReference type="InterPro" id="IPR003593">
    <property type="entry name" value="AAA+_ATPase"/>
</dbReference>
<proteinExistence type="inferred from homology"/>
<dbReference type="FunFam" id="3.40.50.300:FF:000032">
    <property type="entry name" value="Export ABC transporter ATP-binding protein"/>
    <property type="match status" value="1"/>
</dbReference>
<dbReference type="Gene3D" id="3.40.50.300">
    <property type="entry name" value="P-loop containing nucleotide triphosphate hydrolases"/>
    <property type="match status" value="1"/>
</dbReference>
<dbReference type="Pfam" id="PF00005">
    <property type="entry name" value="ABC_tran"/>
    <property type="match status" value="1"/>
</dbReference>
<dbReference type="Proteomes" id="UP000251431">
    <property type="component" value="Unassembled WGS sequence"/>
</dbReference>
<gene>
    <name evidence="6" type="primary">macB_1</name>
    <name evidence="6" type="ORF">NCTC7582_01339</name>
</gene>
<keyword evidence="4 6" id="KW-0067">ATP-binding</keyword>
<dbReference type="EMBL" id="UAQE01000001">
    <property type="protein sequence ID" value="SPT97879.1"/>
    <property type="molecule type" value="Genomic_DNA"/>
</dbReference>
<dbReference type="PROSITE" id="PS50893">
    <property type="entry name" value="ABC_TRANSPORTER_2"/>
    <property type="match status" value="1"/>
</dbReference>
<evidence type="ECO:0000259" key="5">
    <source>
        <dbReference type="PROSITE" id="PS50893"/>
    </source>
</evidence>
<dbReference type="AlphaFoldDB" id="A0A2X0XFZ9"/>
<dbReference type="SUPFAM" id="SSF52540">
    <property type="entry name" value="P-loop containing nucleoside triphosphate hydrolases"/>
    <property type="match status" value="1"/>
</dbReference>
<evidence type="ECO:0000256" key="4">
    <source>
        <dbReference type="ARBA" id="ARBA00022840"/>
    </source>
</evidence>
<evidence type="ECO:0000313" key="7">
    <source>
        <dbReference type="Proteomes" id="UP000251431"/>
    </source>
</evidence>
<dbReference type="STRING" id="1421.A2J09_18095"/>
<dbReference type="SMART" id="SM00382">
    <property type="entry name" value="AAA"/>
    <property type="match status" value="1"/>
</dbReference>
<name>A0A2X0XFZ9_9BACI</name>
<dbReference type="InterPro" id="IPR017911">
    <property type="entry name" value="MacB-like_ATP-bd"/>
</dbReference>
<dbReference type="PANTHER" id="PTHR42798:SF7">
    <property type="entry name" value="ALPHA-D-RIBOSE 1-METHYLPHOSPHONATE 5-TRIPHOSPHATE SYNTHASE SUBUNIT PHNL"/>
    <property type="match status" value="1"/>
</dbReference>